<dbReference type="RefSeq" id="WP_004884418.1">
    <property type="nucleotide sequence ID" value="NZ_LJRF01000039.1"/>
</dbReference>
<dbReference type="AlphaFoldDB" id="A0A0N8SQV7"/>
<accession>A0A0N8SQV7</accession>
<name>A0A0N8SQV7_PSESI</name>
<feature type="active site" description="Charge relay system" evidence="4">
    <location>
        <position position="285"/>
    </location>
</feature>
<dbReference type="GO" id="GO:0034338">
    <property type="term" value="F:short-chain carboxylesterase activity"/>
    <property type="evidence" value="ECO:0007669"/>
    <property type="project" value="TreeGrafter"/>
</dbReference>
<feature type="active site" description="Charge relay system" evidence="4">
    <location>
        <position position="151"/>
    </location>
</feature>
<dbReference type="GO" id="GO:0047372">
    <property type="term" value="F:monoacylglycerol lipase activity"/>
    <property type="evidence" value="ECO:0007669"/>
    <property type="project" value="TreeGrafter"/>
</dbReference>
<proteinExistence type="inferred from homology"/>
<evidence type="ECO:0000256" key="2">
    <source>
        <dbReference type="ARBA" id="ARBA00022487"/>
    </source>
</evidence>
<dbReference type="InterPro" id="IPR000952">
    <property type="entry name" value="AB_hydrolase_4_CS"/>
</dbReference>
<dbReference type="InterPro" id="IPR029058">
    <property type="entry name" value="AB_hydrolase_fold"/>
</dbReference>
<dbReference type="PANTHER" id="PTHR10794">
    <property type="entry name" value="ABHYDROLASE DOMAIN-CONTAINING PROTEIN"/>
    <property type="match status" value="1"/>
</dbReference>
<dbReference type="InterPro" id="IPR012020">
    <property type="entry name" value="ABHD4"/>
</dbReference>
<dbReference type="Proteomes" id="UP000050554">
    <property type="component" value="Unassembled WGS sequence"/>
</dbReference>
<dbReference type="PANTHER" id="PTHR10794:SF94">
    <property type="entry name" value="ESTERASE YHET-RELATED"/>
    <property type="match status" value="1"/>
</dbReference>
<feature type="active site" description="Charge relay system" evidence="4">
    <location>
        <position position="313"/>
    </location>
</feature>
<evidence type="ECO:0000256" key="1">
    <source>
        <dbReference type="ARBA" id="ARBA00010884"/>
    </source>
</evidence>
<dbReference type="PROSITE" id="PS01133">
    <property type="entry name" value="UPF0017"/>
    <property type="match status" value="1"/>
</dbReference>
<organism evidence="6 7">
    <name type="scientific">Pseudomonas syringae pv. ribicola</name>
    <dbReference type="NCBI Taxonomy" id="55398"/>
    <lineage>
        <taxon>Bacteria</taxon>
        <taxon>Pseudomonadati</taxon>
        <taxon>Pseudomonadota</taxon>
        <taxon>Gammaproteobacteria</taxon>
        <taxon>Pseudomonadales</taxon>
        <taxon>Pseudomonadaceae</taxon>
        <taxon>Pseudomonas</taxon>
    </lineage>
</organism>
<protein>
    <recommendedName>
        <fullName evidence="5">AB hydrolase-1 domain-containing protein</fullName>
    </recommendedName>
</protein>
<dbReference type="InterPro" id="IPR000073">
    <property type="entry name" value="AB_hydrolase_1"/>
</dbReference>
<comment type="caution">
    <text evidence="6">The sequence shown here is derived from an EMBL/GenBank/DDBJ whole genome shotgun (WGS) entry which is preliminary data.</text>
</comment>
<dbReference type="EMBL" id="LJRF01000039">
    <property type="protein sequence ID" value="KPY50264.1"/>
    <property type="molecule type" value="Genomic_DNA"/>
</dbReference>
<keyword evidence="3" id="KW-0378">Hydrolase</keyword>
<evidence type="ECO:0000313" key="6">
    <source>
        <dbReference type="EMBL" id="KPY50264.1"/>
    </source>
</evidence>
<dbReference type="Pfam" id="PF00561">
    <property type="entry name" value="Abhydrolase_1"/>
    <property type="match status" value="1"/>
</dbReference>
<sequence>MSKTVPNSPTSRFHVNPFVPASGLGNPHLQTLWGPLWRKRTLLARTRERMWLQDGDFLDMDWHGPHQVDAPLVLVLHGLTGSSNSPYVAGLQKALATQGWASVALNWRGCSGEPNLLSRSYHSGASEDLAEVIAHLRSLRPLAPLYAVGYSLGGNVLLKYLGESGANSELLGAVAVSVPFRLDECANRIGQGFSRVYQRHFMREMLAYIRDKQTRFQSEGLSEGLAELAALGSLENMRTFWDFDGRVTAPLHGFTDAQDYYRKASSRYYLGQIQTPTLIIQSADDPFVFPHSLPDPEELSSCTEFELQAKGGHVGFVDGSLRNPGYYLERRIPLWLGIAHERDNPYTT</sequence>
<evidence type="ECO:0000256" key="4">
    <source>
        <dbReference type="PIRSR" id="PIRSR005211-1"/>
    </source>
</evidence>
<dbReference type="InterPro" id="IPR050960">
    <property type="entry name" value="AB_hydrolase_4_sf"/>
</dbReference>
<reference evidence="6 7" key="1">
    <citation type="submission" date="2015-09" db="EMBL/GenBank/DDBJ databases">
        <title>Genome announcement of multiple Pseudomonas syringae strains.</title>
        <authorList>
            <person name="Thakur S."/>
            <person name="Wang P.W."/>
            <person name="Gong Y."/>
            <person name="Weir B.S."/>
            <person name="Guttman D.S."/>
        </authorList>
    </citation>
    <scope>NUCLEOTIDE SEQUENCE [LARGE SCALE GENOMIC DNA]</scope>
    <source>
        <strain evidence="6 7">ICMP3882</strain>
    </source>
</reference>
<gene>
    <name evidence="6" type="ORF">ALO47_03353</name>
</gene>
<comment type="similarity">
    <text evidence="1">Belongs to the AB hydrolase superfamily. AB hydrolase 4 family.</text>
</comment>
<dbReference type="NCBIfam" id="NF008218">
    <property type="entry name" value="PRK10985.1"/>
    <property type="match status" value="1"/>
</dbReference>
<dbReference type="SUPFAM" id="SSF53474">
    <property type="entry name" value="alpha/beta-Hydrolases"/>
    <property type="match status" value="1"/>
</dbReference>
<evidence type="ECO:0000259" key="5">
    <source>
        <dbReference type="Pfam" id="PF00561"/>
    </source>
</evidence>
<dbReference type="PIRSF" id="PIRSF005211">
    <property type="entry name" value="Ab_hydro_YheT"/>
    <property type="match status" value="1"/>
</dbReference>
<keyword evidence="2" id="KW-0719">Serine esterase</keyword>
<dbReference type="PATRIC" id="fig|55398.3.peg.4211"/>
<evidence type="ECO:0000313" key="7">
    <source>
        <dbReference type="Proteomes" id="UP000050554"/>
    </source>
</evidence>
<evidence type="ECO:0000256" key="3">
    <source>
        <dbReference type="ARBA" id="ARBA00022801"/>
    </source>
</evidence>
<dbReference type="Gene3D" id="3.40.50.1820">
    <property type="entry name" value="alpha/beta hydrolase"/>
    <property type="match status" value="1"/>
</dbReference>
<feature type="domain" description="AB hydrolase-1" evidence="5">
    <location>
        <begin position="71"/>
        <end position="319"/>
    </location>
</feature>